<name>A0ABR6Z9P6_9BURK</name>
<reference evidence="5 6" key="1">
    <citation type="submission" date="2020-08" db="EMBL/GenBank/DDBJ databases">
        <title>Novel species isolated from subtropical streams in China.</title>
        <authorList>
            <person name="Lu H."/>
        </authorList>
    </citation>
    <scope>NUCLEOTIDE SEQUENCE [LARGE SCALE GENOMIC DNA]</scope>
    <source>
        <strain evidence="5 6">NL8W</strain>
    </source>
</reference>
<feature type="domain" description="Leucine-binding protein" evidence="4">
    <location>
        <begin position="30"/>
        <end position="373"/>
    </location>
</feature>
<dbReference type="Gene3D" id="3.40.50.2300">
    <property type="match status" value="2"/>
</dbReference>
<evidence type="ECO:0000313" key="6">
    <source>
        <dbReference type="Proteomes" id="UP000646911"/>
    </source>
</evidence>
<dbReference type="PANTHER" id="PTHR30483">
    <property type="entry name" value="LEUCINE-SPECIFIC-BINDING PROTEIN"/>
    <property type="match status" value="1"/>
</dbReference>
<evidence type="ECO:0000256" key="3">
    <source>
        <dbReference type="SAM" id="SignalP"/>
    </source>
</evidence>
<evidence type="ECO:0000256" key="2">
    <source>
        <dbReference type="ARBA" id="ARBA00022729"/>
    </source>
</evidence>
<accession>A0ABR6Z9P6</accession>
<dbReference type="Proteomes" id="UP000646911">
    <property type="component" value="Unassembled WGS sequence"/>
</dbReference>
<dbReference type="RefSeq" id="WP_186954020.1">
    <property type="nucleotide sequence ID" value="NZ_JACOFX010000005.1"/>
</dbReference>
<sequence length="399" mass="43778">MQHKNSFKLICLSLALSSVFASASSLAQDLKIALIAGKTGALEAYAKETETGFMMGLEYLTGGKMEINGRKIKVLVKDDQSKPDLGRTALAEAFGDDKVDIAVGTSSSGSAIAMLPVAEEYKKILIVEPAVADAITGEKWNRYIFRTSRNSMQDGLAAASTIKSGGSIAFLAQDYAFGRDGVKAAKDALGAVGAKAKIVHEEYAAQNTTDFTAAAQRIFDVLKDKPEPRVLQIIWAGPNPMNKLADMKPERFGITLAPGGNILPVMKNWKTYVGTQGTIYYYYDFPKNKMNDWLVAEHTKRFKSPPDFFTAGGFAAASAVYTAISKAKSTDTEKLITAMEGMEFDTPKGKMNFRKEDHQALQSMYHFKIKKDQKNEWDLLELVREIPASELPVPVKNKR</sequence>
<feature type="chain" id="PRO_5045917416" evidence="3">
    <location>
        <begin position="24"/>
        <end position="399"/>
    </location>
</feature>
<proteinExistence type="inferred from homology"/>
<dbReference type="EMBL" id="JACOFX010000005">
    <property type="protein sequence ID" value="MBC3908480.1"/>
    <property type="molecule type" value="Genomic_DNA"/>
</dbReference>
<evidence type="ECO:0000313" key="5">
    <source>
        <dbReference type="EMBL" id="MBC3908480.1"/>
    </source>
</evidence>
<gene>
    <name evidence="5" type="ORF">H8L47_13005</name>
</gene>
<dbReference type="SUPFAM" id="SSF53822">
    <property type="entry name" value="Periplasmic binding protein-like I"/>
    <property type="match status" value="1"/>
</dbReference>
<comment type="similarity">
    <text evidence="1">Belongs to the leucine-binding protein family.</text>
</comment>
<dbReference type="InterPro" id="IPR028081">
    <property type="entry name" value="Leu-bd"/>
</dbReference>
<evidence type="ECO:0000259" key="4">
    <source>
        <dbReference type="Pfam" id="PF13458"/>
    </source>
</evidence>
<evidence type="ECO:0000256" key="1">
    <source>
        <dbReference type="ARBA" id="ARBA00010062"/>
    </source>
</evidence>
<comment type="caution">
    <text evidence="5">The sequence shown here is derived from an EMBL/GenBank/DDBJ whole genome shotgun (WGS) entry which is preliminary data.</text>
</comment>
<dbReference type="Pfam" id="PF13458">
    <property type="entry name" value="Peripla_BP_6"/>
    <property type="match status" value="1"/>
</dbReference>
<feature type="signal peptide" evidence="3">
    <location>
        <begin position="1"/>
        <end position="23"/>
    </location>
</feature>
<keyword evidence="2 3" id="KW-0732">Signal</keyword>
<dbReference type="InterPro" id="IPR051010">
    <property type="entry name" value="BCAA_transport"/>
</dbReference>
<dbReference type="CDD" id="cd06328">
    <property type="entry name" value="PBP1_SBP-like"/>
    <property type="match status" value="1"/>
</dbReference>
<keyword evidence="6" id="KW-1185">Reference proteome</keyword>
<dbReference type="PANTHER" id="PTHR30483:SF6">
    <property type="entry name" value="PERIPLASMIC BINDING PROTEIN OF ABC TRANSPORTER FOR NATURAL AMINO ACIDS"/>
    <property type="match status" value="1"/>
</dbReference>
<dbReference type="InterPro" id="IPR028082">
    <property type="entry name" value="Peripla_BP_I"/>
</dbReference>
<protein>
    <submittedName>
        <fullName evidence="5">Substrate-binding domain-containing protein</fullName>
    </submittedName>
</protein>
<organism evidence="5 6">
    <name type="scientific">Undibacterium umbellatum</name>
    <dbReference type="NCBI Taxonomy" id="2762300"/>
    <lineage>
        <taxon>Bacteria</taxon>
        <taxon>Pseudomonadati</taxon>
        <taxon>Pseudomonadota</taxon>
        <taxon>Betaproteobacteria</taxon>
        <taxon>Burkholderiales</taxon>
        <taxon>Oxalobacteraceae</taxon>
        <taxon>Undibacterium</taxon>
    </lineage>
</organism>